<dbReference type="STRING" id="1214101.BN159_2010"/>
<dbReference type="eggNOG" id="ENOG5032085">
    <property type="taxonomic scope" value="Bacteria"/>
</dbReference>
<evidence type="ECO:0000313" key="2">
    <source>
        <dbReference type="Proteomes" id="UP000008043"/>
    </source>
</evidence>
<dbReference type="KEGG" id="sdv:BN159_2010"/>
<dbReference type="SUPFAM" id="SSF53474">
    <property type="entry name" value="alpha/beta-Hydrolases"/>
    <property type="match status" value="1"/>
</dbReference>
<protein>
    <recommendedName>
        <fullName evidence="3">AB hydrolase-1 domain-containing protein</fullName>
    </recommendedName>
</protein>
<reference evidence="1 2" key="1">
    <citation type="journal article" date="2012" name="J. Bacteriol.">
        <title>Genome sequence of the bacterium Streptomyces davawensis JCM 4913 and heterologous production of the unique antibiotic roseoflavin.</title>
        <authorList>
            <person name="Jankowitsch F."/>
            <person name="Schwarz J."/>
            <person name="Ruckert C."/>
            <person name="Gust B."/>
            <person name="Szczepanowski R."/>
            <person name="Blom J."/>
            <person name="Pelzer S."/>
            <person name="Kalinowski J."/>
            <person name="Mack M."/>
        </authorList>
    </citation>
    <scope>NUCLEOTIDE SEQUENCE [LARGE SCALE GENOMIC DNA]</scope>
    <source>
        <strain evidence="2">DSM 101723 / JCM 4913 / KCC S-0913 / 768</strain>
    </source>
</reference>
<dbReference type="OrthoDB" id="4180882at2"/>
<accession>K4R155</accession>
<gene>
    <name evidence="1" type="ORF">BN159_2010</name>
</gene>
<dbReference type="RefSeq" id="WP_015656783.1">
    <property type="nucleotide sequence ID" value="NC_020504.1"/>
</dbReference>
<dbReference type="AlphaFoldDB" id="K4R155"/>
<organism evidence="1 2">
    <name type="scientific">Streptomyces davaonensis (strain DSM 101723 / JCM 4913 / KCC S-0913 / 768)</name>
    <dbReference type="NCBI Taxonomy" id="1214101"/>
    <lineage>
        <taxon>Bacteria</taxon>
        <taxon>Bacillati</taxon>
        <taxon>Actinomycetota</taxon>
        <taxon>Actinomycetes</taxon>
        <taxon>Kitasatosporales</taxon>
        <taxon>Streptomycetaceae</taxon>
        <taxon>Streptomyces</taxon>
    </lineage>
</organism>
<dbReference type="EMBL" id="HE971709">
    <property type="protein sequence ID" value="CCK26389.1"/>
    <property type="molecule type" value="Genomic_DNA"/>
</dbReference>
<sequence>MIVHRHVQWRRDSTGEPYRIRRSFPAGPATATAVLAGPGSVSSVDGEGRDDLLLDRLTQRLVGAGWQVLQCDMPVRDPLVPFTDKEFQARVERLDHLLRGHRHLMTGPLTLVGFSLGGLALLELLESGTPPRTDRVVLVGTVMEEDVFLASRVPAVELVYGSRDLIGYLIEDTSNSGAKPQPIVFDPGMYADWSARHVIGSPTPEVRVHMLEGLGHTLHPCGPGPARDPLPELTSLVGIAS</sequence>
<dbReference type="PATRIC" id="fig|1214101.3.peg.2042"/>
<dbReference type="InterPro" id="IPR029058">
    <property type="entry name" value="AB_hydrolase_fold"/>
</dbReference>
<name>K4R155_STRDJ</name>
<evidence type="ECO:0000313" key="1">
    <source>
        <dbReference type="EMBL" id="CCK26389.1"/>
    </source>
</evidence>
<evidence type="ECO:0008006" key="3">
    <source>
        <dbReference type="Google" id="ProtNLM"/>
    </source>
</evidence>
<dbReference type="HOGENOM" id="CLU_1151260_0_0_11"/>
<keyword evidence="2" id="KW-1185">Reference proteome</keyword>
<dbReference type="Gene3D" id="3.40.50.1820">
    <property type="entry name" value="alpha/beta hydrolase"/>
    <property type="match status" value="1"/>
</dbReference>
<proteinExistence type="predicted"/>
<dbReference type="Proteomes" id="UP000008043">
    <property type="component" value="Chromosome"/>
</dbReference>